<sequence>MKEILLDKCGSEIRIERLNLVLATILQGFQHILQLHLRETLTVEPDTFDGLPFIWCDANFVCQMVLVLSKRACEFIYKDCCKTHFDEVRQKHSGATLELMLPFVIIGPVAKLTLFLQRYDLCSMVLDLAAQM</sequence>
<dbReference type="EMBL" id="JAAIUW010000005">
    <property type="protein sequence ID" value="KAF7830084.1"/>
    <property type="molecule type" value="Genomic_DNA"/>
</dbReference>
<gene>
    <name evidence="1" type="ORF">G2W53_012417</name>
</gene>
<reference evidence="1" key="1">
    <citation type="submission" date="2020-09" db="EMBL/GenBank/DDBJ databases">
        <title>Genome-Enabled Discovery of Anthraquinone Biosynthesis in Senna tora.</title>
        <authorList>
            <person name="Kang S.-H."/>
            <person name="Pandey R.P."/>
            <person name="Lee C.-M."/>
            <person name="Sim J.-S."/>
            <person name="Jeong J.-T."/>
            <person name="Choi B.-S."/>
            <person name="Jung M."/>
            <person name="Ginzburg D."/>
            <person name="Zhao K."/>
            <person name="Won S.Y."/>
            <person name="Oh T.-J."/>
            <person name="Yu Y."/>
            <person name="Kim N.-H."/>
            <person name="Lee O.R."/>
            <person name="Lee T.-H."/>
            <person name="Bashyal P."/>
            <person name="Kim T.-S."/>
            <person name="Lee W.-H."/>
            <person name="Kawkins C."/>
            <person name="Kim C.-K."/>
            <person name="Kim J.S."/>
            <person name="Ahn B.O."/>
            <person name="Rhee S.Y."/>
            <person name="Sohng J.K."/>
        </authorList>
    </citation>
    <scope>NUCLEOTIDE SEQUENCE</scope>
    <source>
        <tissue evidence="1">Leaf</tissue>
    </source>
</reference>
<dbReference type="Proteomes" id="UP000634136">
    <property type="component" value="Unassembled WGS sequence"/>
</dbReference>
<accession>A0A834U3V0</accession>
<comment type="caution">
    <text evidence="1">The sequence shown here is derived from an EMBL/GenBank/DDBJ whole genome shotgun (WGS) entry which is preliminary data.</text>
</comment>
<evidence type="ECO:0000313" key="1">
    <source>
        <dbReference type="EMBL" id="KAF7830084.1"/>
    </source>
</evidence>
<dbReference type="AlphaFoldDB" id="A0A834U3V0"/>
<keyword evidence="2" id="KW-1185">Reference proteome</keyword>
<protein>
    <submittedName>
        <fullName evidence="1">Uncharacterized protein</fullName>
    </submittedName>
</protein>
<organism evidence="1 2">
    <name type="scientific">Senna tora</name>
    <dbReference type="NCBI Taxonomy" id="362788"/>
    <lineage>
        <taxon>Eukaryota</taxon>
        <taxon>Viridiplantae</taxon>
        <taxon>Streptophyta</taxon>
        <taxon>Embryophyta</taxon>
        <taxon>Tracheophyta</taxon>
        <taxon>Spermatophyta</taxon>
        <taxon>Magnoliopsida</taxon>
        <taxon>eudicotyledons</taxon>
        <taxon>Gunneridae</taxon>
        <taxon>Pentapetalae</taxon>
        <taxon>rosids</taxon>
        <taxon>fabids</taxon>
        <taxon>Fabales</taxon>
        <taxon>Fabaceae</taxon>
        <taxon>Caesalpinioideae</taxon>
        <taxon>Cassia clade</taxon>
        <taxon>Senna</taxon>
    </lineage>
</organism>
<proteinExistence type="predicted"/>
<name>A0A834U3V0_9FABA</name>
<evidence type="ECO:0000313" key="2">
    <source>
        <dbReference type="Proteomes" id="UP000634136"/>
    </source>
</evidence>